<keyword evidence="4" id="KW-1185">Reference proteome</keyword>
<dbReference type="Proteomes" id="UP000190044">
    <property type="component" value="Unassembled WGS sequence"/>
</dbReference>
<dbReference type="SUPFAM" id="SSF47413">
    <property type="entry name" value="lambda repressor-like DNA-binding domains"/>
    <property type="match status" value="1"/>
</dbReference>
<accession>A0A1T4ZV45</accession>
<name>A0A1T4ZV45_9SPHN</name>
<dbReference type="AlphaFoldDB" id="A0A1T4ZV45"/>
<dbReference type="SMART" id="SM00530">
    <property type="entry name" value="HTH_XRE"/>
    <property type="match status" value="1"/>
</dbReference>
<evidence type="ECO:0000259" key="2">
    <source>
        <dbReference type="PROSITE" id="PS50943"/>
    </source>
</evidence>
<dbReference type="GO" id="GO:0003677">
    <property type="term" value="F:DNA binding"/>
    <property type="evidence" value="ECO:0007669"/>
    <property type="project" value="InterPro"/>
</dbReference>
<dbReference type="CDD" id="cd00093">
    <property type="entry name" value="HTH_XRE"/>
    <property type="match status" value="1"/>
</dbReference>
<dbReference type="InterPro" id="IPR010982">
    <property type="entry name" value="Lambda_DNA-bd_dom_sf"/>
</dbReference>
<evidence type="ECO:0000256" key="1">
    <source>
        <dbReference type="SAM" id="MobiDB-lite"/>
    </source>
</evidence>
<dbReference type="PROSITE" id="PS50943">
    <property type="entry name" value="HTH_CROC1"/>
    <property type="match status" value="1"/>
</dbReference>
<reference evidence="4" key="1">
    <citation type="submission" date="2017-02" db="EMBL/GenBank/DDBJ databases">
        <authorList>
            <person name="Varghese N."/>
            <person name="Submissions S."/>
        </authorList>
    </citation>
    <scope>NUCLEOTIDE SEQUENCE [LARGE SCALE GENOMIC DNA]</scope>
    <source>
        <strain evidence="4">R11H</strain>
    </source>
</reference>
<dbReference type="OrthoDB" id="9815697at2"/>
<evidence type="ECO:0000313" key="3">
    <source>
        <dbReference type="EMBL" id="SKB26631.1"/>
    </source>
</evidence>
<dbReference type="Pfam" id="PF01381">
    <property type="entry name" value="HTH_3"/>
    <property type="match status" value="1"/>
</dbReference>
<feature type="domain" description="HTH cro/C1-type" evidence="2">
    <location>
        <begin position="11"/>
        <end position="65"/>
    </location>
</feature>
<gene>
    <name evidence="3" type="ORF">SAMN06295937_1001215</name>
</gene>
<proteinExistence type="predicted"/>
<dbReference type="Gene3D" id="1.10.260.40">
    <property type="entry name" value="lambda repressor-like DNA-binding domains"/>
    <property type="match status" value="1"/>
</dbReference>
<dbReference type="EMBL" id="FUYP01000001">
    <property type="protein sequence ID" value="SKB26631.1"/>
    <property type="molecule type" value="Genomic_DNA"/>
</dbReference>
<feature type="region of interest" description="Disordered" evidence="1">
    <location>
        <begin position="175"/>
        <end position="199"/>
    </location>
</feature>
<dbReference type="RefSeq" id="WP_079636937.1">
    <property type="nucleotide sequence ID" value="NZ_FUYP01000001.1"/>
</dbReference>
<dbReference type="InterPro" id="IPR001387">
    <property type="entry name" value="Cro/C1-type_HTH"/>
</dbReference>
<sequence>MTNGLTLAETLKKARHARGLTQAELGARVGIPQSHISKIEKGSVDIKLSSLTEIARALDLEVTLVPRRALRAVESSVRAFGGADETSRAIAALDEQLELAERIERKFPELIETESFGRAVRSLRNLQYTPPAWRALDEALRPARELGKSLEAFAEATALARRLSTATTALRSLRNEAAHRPALPAPQRPAHRLDEEDDA</sequence>
<evidence type="ECO:0000313" key="4">
    <source>
        <dbReference type="Proteomes" id="UP000190044"/>
    </source>
</evidence>
<protein>
    <submittedName>
        <fullName evidence="3">Helix-turn-helix</fullName>
    </submittedName>
</protein>
<organism evidence="3 4">
    <name type="scientific">Sphingopyxis flava</name>
    <dbReference type="NCBI Taxonomy" id="1507287"/>
    <lineage>
        <taxon>Bacteria</taxon>
        <taxon>Pseudomonadati</taxon>
        <taxon>Pseudomonadota</taxon>
        <taxon>Alphaproteobacteria</taxon>
        <taxon>Sphingomonadales</taxon>
        <taxon>Sphingomonadaceae</taxon>
        <taxon>Sphingopyxis</taxon>
    </lineage>
</organism>